<dbReference type="Proteomes" id="UP000462363">
    <property type="component" value="Unassembled WGS sequence"/>
</dbReference>
<gene>
    <name evidence="2" type="ORF">FYJ37_13080</name>
</gene>
<protein>
    <submittedName>
        <fullName evidence="2">Uncharacterized protein</fullName>
    </submittedName>
</protein>
<keyword evidence="1" id="KW-0472">Membrane</keyword>
<organism evidence="2 3">
    <name type="scientific">Clostridium scindens (strain JCM 10418 / VPI 12708)</name>
    <dbReference type="NCBI Taxonomy" id="29347"/>
    <lineage>
        <taxon>Bacteria</taxon>
        <taxon>Bacillati</taxon>
        <taxon>Bacillota</taxon>
        <taxon>Clostridia</taxon>
        <taxon>Lachnospirales</taxon>
        <taxon>Lachnospiraceae</taxon>
    </lineage>
</organism>
<dbReference type="RefSeq" id="WP_154567849.1">
    <property type="nucleotide sequence ID" value="NZ_VUMB01000029.1"/>
</dbReference>
<name>A0A844F713_CLOSV</name>
<dbReference type="AlphaFoldDB" id="A0A844F713"/>
<reference evidence="2 3" key="1">
    <citation type="submission" date="2019-08" db="EMBL/GenBank/DDBJ databases">
        <title>In-depth cultivation of the pig gut microbiome towards novel bacterial diversity and tailored functional studies.</title>
        <authorList>
            <person name="Wylensek D."/>
            <person name="Hitch T.C.A."/>
            <person name="Clavel T."/>
        </authorList>
    </citation>
    <scope>NUCLEOTIDE SEQUENCE [LARGE SCALE GENOMIC DNA]</scope>
    <source>
        <strain evidence="2 3">BL-389-WT-3D</strain>
    </source>
</reference>
<evidence type="ECO:0000256" key="1">
    <source>
        <dbReference type="SAM" id="Phobius"/>
    </source>
</evidence>
<proteinExistence type="predicted"/>
<feature type="transmembrane region" description="Helical" evidence="1">
    <location>
        <begin position="12"/>
        <end position="29"/>
    </location>
</feature>
<feature type="transmembrane region" description="Helical" evidence="1">
    <location>
        <begin position="41"/>
        <end position="62"/>
    </location>
</feature>
<evidence type="ECO:0000313" key="2">
    <source>
        <dbReference type="EMBL" id="MSS41253.1"/>
    </source>
</evidence>
<comment type="caution">
    <text evidence="2">The sequence shown here is derived from an EMBL/GenBank/DDBJ whole genome shotgun (WGS) entry which is preliminary data.</text>
</comment>
<evidence type="ECO:0000313" key="3">
    <source>
        <dbReference type="Proteomes" id="UP000462363"/>
    </source>
</evidence>
<keyword evidence="1" id="KW-1133">Transmembrane helix</keyword>
<dbReference type="EMBL" id="VUMB01000029">
    <property type="protein sequence ID" value="MSS41253.1"/>
    <property type="molecule type" value="Genomic_DNA"/>
</dbReference>
<sequence>MGKKQIKIFKNFIIFYVVSCVLCFVVVAWKCSDNSNWMSYLGSFLGGILGGLATLIAIYFTLSSLKQDVMAYVIPMRTVIYGYYAKGKGAYLSTEDIAEDIPAIDGEEVDNHKVEFNPFNTCFMKFSNVGKDSALNIRFDWSTPYDSELYDILLEYGIPHTYFDEHFDTEKKVKLYGDYMLPLRVDTEGYKIQIVDELIEVLRYVMAVFEGDFDEYAVNDELKMTFGNNFVKQKQKFAIVKITFDDLNGNTTTNEFQVYCRLQRLLGNYNGGYKKVQIELSTCDIIN</sequence>
<keyword evidence="1" id="KW-0812">Transmembrane</keyword>
<accession>A0A844F713</accession>